<comment type="caution">
    <text evidence="1">The sequence shown here is derived from an EMBL/GenBank/DDBJ whole genome shotgun (WGS) entry which is preliminary data.</text>
</comment>
<evidence type="ECO:0000313" key="1">
    <source>
        <dbReference type="EMBL" id="EFI6952118.1"/>
    </source>
</evidence>
<evidence type="ECO:0000313" key="2">
    <source>
        <dbReference type="Proteomes" id="UP000775646"/>
    </source>
</evidence>
<sequence length="161" mass="18029">MRSVYLSVQQAWNGKITYSVSGESEFAKKFQGKALPFDVRIIPVSQNEDWLVIATKVLPGADLRTYVDFKNSTVHVDSADLEKVAKCFNCNNTVQINIPHEAGHVLGYLDDDYDSSSPYVGDVSGLMNMGMELRERYLKNSTITLNVIMPDTNFTLLNVTK</sequence>
<accession>A0AAI9B5P3</accession>
<dbReference type="Proteomes" id="UP000775646">
    <property type="component" value="Unassembled WGS sequence"/>
</dbReference>
<dbReference type="EMBL" id="AASZRA010000007">
    <property type="protein sequence ID" value="EFI6952118.1"/>
    <property type="molecule type" value="Genomic_DNA"/>
</dbReference>
<protein>
    <submittedName>
        <fullName evidence="1">Uncharacterized protein</fullName>
    </submittedName>
</protein>
<organism evidence="1 2">
    <name type="scientific">Escherichia coli</name>
    <dbReference type="NCBI Taxonomy" id="562"/>
    <lineage>
        <taxon>Bacteria</taxon>
        <taxon>Pseudomonadati</taxon>
        <taxon>Pseudomonadota</taxon>
        <taxon>Gammaproteobacteria</taxon>
        <taxon>Enterobacterales</taxon>
        <taxon>Enterobacteriaceae</taxon>
        <taxon>Escherichia</taxon>
    </lineage>
</organism>
<gene>
    <name evidence="1" type="ORF">BCB93_001733</name>
</gene>
<dbReference type="AlphaFoldDB" id="A0AAI9B5P3"/>
<reference evidence="1" key="1">
    <citation type="submission" date="2020-02" db="EMBL/GenBank/DDBJ databases">
        <authorList>
            <consortium name="GenomeTrakr network: Whole genome sequencing for foodborne pathogen traceback"/>
        </authorList>
    </citation>
    <scope>NUCLEOTIDE SEQUENCE</scope>
    <source>
        <strain evidence="1">CFSAN046653</strain>
    </source>
</reference>
<proteinExistence type="predicted"/>
<name>A0AAI9B5P3_ECOLX</name>